<evidence type="ECO:0000313" key="4">
    <source>
        <dbReference type="Proteomes" id="UP000008810"/>
    </source>
</evidence>
<reference evidence="2 3" key="1">
    <citation type="journal article" date="2010" name="Nature">
        <title>Genome sequencing and analysis of the model grass Brachypodium distachyon.</title>
        <authorList>
            <consortium name="International Brachypodium Initiative"/>
        </authorList>
    </citation>
    <scope>NUCLEOTIDE SEQUENCE [LARGE SCALE GENOMIC DNA]</scope>
    <source>
        <strain evidence="2 3">Bd21</strain>
    </source>
</reference>
<dbReference type="InParanoid" id="A0A2K2DN58"/>
<dbReference type="EnsemblPlants" id="PNT75716">
    <property type="protein sequence ID" value="PNT75716"/>
    <property type="gene ID" value="BRADI_1g37242v3"/>
</dbReference>
<dbReference type="AlphaFoldDB" id="A0A2K2DN58"/>
<protein>
    <submittedName>
        <fullName evidence="2 3">Uncharacterized protein</fullName>
    </submittedName>
</protein>
<name>A0A2K2DN58_BRADI</name>
<proteinExistence type="predicted"/>
<organism evidence="2">
    <name type="scientific">Brachypodium distachyon</name>
    <name type="common">Purple false brome</name>
    <name type="synonym">Trachynia distachya</name>
    <dbReference type="NCBI Taxonomy" id="15368"/>
    <lineage>
        <taxon>Eukaryota</taxon>
        <taxon>Viridiplantae</taxon>
        <taxon>Streptophyta</taxon>
        <taxon>Embryophyta</taxon>
        <taxon>Tracheophyta</taxon>
        <taxon>Spermatophyta</taxon>
        <taxon>Magnoliopsida</taxon>
        <taxon>Liliopsida</taxon>
        <taxon>Poales</taxon>
        <taxon>Poaceae</taxon>
        <taxon>BOP clade</taxon>
        <taxon>Pooideae</taxon>
        <taxon>Stipodae</taxon>
        <taxon>Brachypodieae</taxon>
        <taxon>Brachypodium</taxon>
    </lineage>
</organism>
<evidence type="ECO:0000313" key="2">
    <source>
        <dbReference type="EMBL" id="PNT75716.1"/>
    </source>
</evidence>
<dbReference type="Gramene" id="PNT75716">
    <property type="protein sequence ID" value="PNT75716"/>
    <property type="gene ID" value="BRADI_1g37242v3"/>
</dbReference>
<gene>
    <name evidence="2" type="ORF">BRADI_1g37242v3</name>
</gene>
<evidence type="ECO:0000313" key="3">
    <source>
        <dbReference type="EnsemblPlants" id="PNT75716"/>
    </source>
</evidence>
<reference evidence="3" key="3">
    <citation type="submission" date="2018-08" db="UniProtKB">
        <authorList>
            <consortium name="EnsemblPlants"/>
        </authorList>
    </citation>
    <scope>IDENTIFICATION</scope>
    <source>
        <strain evidence="3">cv. Bd21</strain>
    </source>
</reference>
<feature type="region of interest" description="Disordered" evidence="1">
    <location>
        <begin position="34"/>
        <end position="53"/>
    </location>
</feature>
<dbReference type="Proteomes" id="UP000008810">
    <property type="component" value="Chromosome 1"/>
</dbReference>
<accession>A0A2K2DN58</accession>
<dbReference type="EMBL" id="CM000880">
    <property type="protein sequence ID" value="PNT75716.1"/>
    <property type="molecule type" value="Genomic_DNA"/>
</dbReference>
<keyword evidence="4" id="KW-1185">Reference proteome</keyword>
<reference evidence="2" key="2">
    <citation type="submission" date="2017-06" db="EMBL/GenBank/DDBJ databases">
        <title>WGS assembly of Brachypodium distachyon.</title>
        <authorList>
            <consortium name="The International Brachypodium Initiative"/>
            <person name="Lucas S."/>
            <person name="Harmon-Smith M."/>
            <person name="Lail K."/>
            <person name="Tice H."/>
            <person name="Grimwood J."/>
            <person name="Bruce D."/>
            <person name="Barry K."/>
            <person name="Shu S."/>
            <person name="Lindquist E."/>
            <person name="Wang M."/>
            <person name="Pitluck S."/>
            <person name="Vogel J.P."/>
            <person name="Garvin D.F."/>
            <person name="Mockler T.C."/>
            <person name="Schmutz J."/>
            <person name="Rokhsar D."/>
            <person name="Bevan M.W."/>
        </authorList>
    </citation>
    <scope>NUCLEOTIDE SEQUENCE</scope>
    <source>
        <strain evidence="2">Bd21</strain>
    </source>
</reference>
<sequence>MELPEAPLTDSTCARHQSQPIRFWRRPLTWLPSEPFRHGPQSNFGRAKRKRPGNIDIQGGVPACSPPFSISATVPGSTPAMAELSGGRQKSLATKRCRKATAGRGAPPPAGGPPTQYSYAPPLFDETPDR</sequence>
<evidence type="ECO:0000256" key="1">
    <source>
        <dbReference type="SAM" id="MobiDB-lite"/>
    </source>
</evidence>
<feature type="region of interest" description="Disordered" evidence="1">
    <location>
        <begin position="82"/>
        <end position="130"/>
    </location>
</feature>